<keyword evidence="2" id="KW-1185">Reference proteome</keyword>
<evidence type="ECO:0000313" key="1">
    <source>
        <dbReference type="EMBL" id="KAK0583341.1"/>
    </source>
</evidence>
<dbReference type="PANTHER" id="PTHR31009">
    <property type="entry name" value="S-ADENOSYL-L-METHIONINE:CARBOXYL METHYLTRANSFERASE FAMILY PROTEIN"/>
    <property type="match status" value="1"/>
</dbReference>
<dbReference type="AlphaFoldDB" id="A0AA39S1Q8"/>
<reference evidence="1" key="1">
    <citation type="journal article" date="2022" name="Plant J.">
        <title>Strategies of tolerance reflected in two North American maple genomes.</title>
        <authorList>
            <person name="McEvoy S.L."/>
            <person name="Sezen U.U."/>
            <person name="Trouern-Trend A."/>
            <person name="McMahon S.M."/>
            <person name="Schaberg P.G."/>
            <person name="Yang J."/>
            <person name="Wegrzyn J.L."/>
            <person name="Swenson N.G."/>
        </authorList>
    </citation>
    <scope>NUCLEOTIDE SEQUENCE</scope>
    <source>
        <strain evidence="1">NS2018</strain>
    </source>
</reference>
<dbReference type="Gene3D" id="3.40.50.150">
    <property type="entry name" value="Vaccinia Virus protein VP39"/>
    <property type="match status" value="1"/>
</dbReference>
<dbReference type="GO" id="GO:0008168">
    <property type="term" value="F:methyltransferase activity"/>
    <property type="evidence" value="ECO:0007669"/>
    <property type="project" value="InterPro"/>
</dbReference>
<evidence type="ECO:0000313" key="2">
    <source>
        <dbReference type="Proteomes" id="UP001168877"/>
    </source>
</evidence>
<name>A0AA39S1Q8_ACESA</name>
<organism evidence="1 2">
    <name type="scientific">Acer saccharum</name>
    <name type="common">Sugar maple</name>
    <dbReference type="NCBI Taxonomy" id="4024"/>
    <lineage>
        <taxon>Eukaryota</taxon>
        <taxon>Viridiplantae</taxon>
        <taxon>Streptophyta</taxon>
        <taxon>Embryophyta</taxon>
        <taxon>Tracheophyta</taxon>
        <taxon>Spermatophyta</taxon>
        <taxon>Magnoliopsida</taxon>
        <taxon>eudicotyledons</taxon>
        <taxon>Gunneridae</taxon>
        <taxon>Pentapetalae</taxon>
        <taxon>rosids</taxon>
        <taxon>malvids</taxon>
        <taxon>Sapindales</taxon>
        <taxon>Sapindaceae</taxon>
        <taxon>Hippocastanoideae</taxon>
        <taxon>Acereae</taxon>
        <taxon>Acer</taxon>
    </lineage>
</organism>
<accession>A0AA39S1Q8</accession>
<comment type="caution">
    <text evidence="1">The sequence shown here is derived from an EMBL/GenBank/DDBJ whole genome shotgun (WGS) entry which is preliminary data.</text>
</comment>
<dbReference type="EMBL" id="JAUESC010000384">
    <property type="protein sequence ID" value="KAK0583341.1"/>
    <property type="molecule type" value="Genomic_DNA"/>
</dbReference>
<proteinExistence type="predicted"/>
<dbReference type="InterPro" id="IPR029063">
    <property type="entry name" value="SAM-dependent_MTases_sf"/>
</dbReference>
<dbReference type="Pfam" id="PF03492">
    <property type="entry name" value="Methyltransf_7"/>
    <property type="match status" value="1"/>
</dbReference>
<sequence>MFPAECLNIADLGCFTGPNTLLVVSQIMDIVDAACRNSNHQPPSFQSVLKRSSWKRLQQHFQVIILSGFYKNLEEEKGCKFRPNCFIAGYTWLFLRFDV</sequence>
<gene>
    <name evidence="1" type="ORF">LWI29_035922</name>
</gene>
<protein>
    <submittedName>
        <fullName evidence="1">Uncharacterized protein</fullName>
    </submittedName>
</protein>
<dbReference type="Proteomes" id="UP001168877">
    <property type="component" value="Unassembled WGS sequence"/>
</dbReference>
<dbReference type="InterPro" id="IPR005299">
    <property type="entry name" value="MeTrfase_7"/>
</dbReference>
<reference evidence="1" key="2">
    <citation type="submission" date="2023-06" db="EMBL/GenBank/DDBJ databases">
        <authorList>
            <person name="Swenson N.G."/>
            <person name="Wegrzyn J.L."/>
            <person name="Mcevoy S.L."/>
        </authorList>
    </citation>
    <scope>NUCLEOTIDE SEQUENCE</scope>
    <source>
        <strain evidence="1">NS2018</strain>
        <tissue evidence="1">Leaf</tissue>
    </source>
</reference>
<dbReference type="SUPFAM" id="SSF53335">
    <property type="entry name" value="S-adenosyl-L-methionine-dependent methyltransferases"/>
    <property type="match status" value="1"/>
</dbReference>